<accession>A0A8J3IT43</accession>
<comment type="caution">
    <text evidence="1">The sequence shown here is derived from an EMBL/GenBank/DDBJ whole genome shotgun (WGS) entry which is preliminary data.</text>
</comment>
<keyword evidence="2" id="KW-1185">Reference proteome</keyword>
<gene>
    <name evidence="1" type="ORF">KSF_103340</name>
</gene>
<reference evidence="1" key="1">
    <citation type="submission" date="2020-10" db="EMBL/GenBank/DDBJ databases">
        <title>Taxonomic study of unclassified bacteria belonging to the class Ktedonobacteria.</title>
        <authorList>
            <person name="Yabe S."/>
            <person name="Wang C.M."/>
            <person name="Zheng Y."/>
            <person name="Sakai Y."/>
            <person name="Cavaletti L."/>
            <person name="Monciardini P."/>
            <person name="Donadio S."/>
        </authorList>
    </citation>
    <scope>NUCLEOTIDE SEQUENCE</scope>
    <source>
        <strain evidence="1">ID150040</strain>
    </source>
</reference>
<name>A0A8J3IT43_9CHLR</name>
<dbReference type="AlphaFoldDB" id="A0A8J3IT43"/>
<sequence length="61" mass="6567">MCTTTGTLLFVPLAWLVRNRNRTILSLGKLDVCFAIGLEQPGDESGAVRREEGAGVSHLVP</sequence>
<dbReference type="EMBL" id="BNJK01000002">
    <property type="protein sequence ID" value="GHP00287.1"/>
    <property type="molecule type" value="Genomic_DNA"/>
</dbReference>
<evidence type="ECO:0000313" key="2">
    <source>
        <dbReference type="Proteomes" id="UP000597444"/>
    </source>
</evidence>
<proteinExistence type="predicted"/>
<protein>
    <submittedName>
        <fullName evidence="1">Uncharacterized protein</fullName>
    </submittedName>
</protein>
<dbReference type="Proteomes" id="UP000597444">
    <property type="component" value="Unassembled WGS sequence"/>
</dbReference>
<evidence type="ECO:0000313" key="1">
    <source>
        <dbReference type="EMBL" id="GHP00287.1"/>
    </source>
</evidence>
<organism evidence="1 2">
    <name type="scientific">Reticulibacter mediterranei</name>
    <dbReference type="NCBI Taxonomy" id="2778369"/>
    <lineage>
        <taxon>Bacteria</taxon>
        <taxon>Bacillati</taxon>
        <taxon>Chloroflexota</taxon>
        <taxon>Ktedonobacteria</taxon>
        <taxon>Ktedonobacterales</taxon>
        <taxon>Reticulibacteraceae</taxon>
        <taxon>Reticulibacter</taxon>
    </lineage>
</organism>